<proteinExistence type="predicted"/>
<gene>
    <name evidence="2" type="ORF">LTR97_005126</name>
</gene>
<dbReference type="PANTHER" id="PTHR46007">
    <property type="entry name" value="MEDIATOR OF RNA POLYMERASE II TRANSCRIPTION SUBUNIT 12"/>
    <property type="match status" value="1"/>
</dbReference>
<feature type="compositionally biased region" description="Low complexity" evidence="1">
    <location>
        <begin position="74"/>
        <end position="90"/>
    </location>
</feature>
<feature type="region of interest" description="Disordered" evidence="1">
    <location>
        <begin position="361"/>
        <end position="393"/>
    </location>
</feature>
<feature type="compositionally biased region" description="Polar residues" evidence="1">
    <location>
        <begin position="57"/>
        <end position="69"/>
    </location>
</feature>
<dbReference type="EMBL" id="JAVRQU010000007">
    <property type="protein sequence ID" value="KAK5700609.1"/>
    <property type="molecule type" value="Genomic_DNA"/>
</dbReference>
<organism evidence="2 3">
    <name type="scientific">Elasticomyces elasticus</name>
    <dbReference type="NCBI Taxonomy" id="574655"/>
    <lineage>
        <taxon>Eukaryota</taxon>
        <taxon>Fungi</taxon>
        <taxon>Dikarya</taxon>
        <taxon>Ascomycota</taxon>
        <taxon>Pezizomycotina</taxon>
        <taxon>Dothideomycetes</taxon>
        <taxon>Dothideomycetidae</taxon>
        <taxon>Mycosphaerellales</taxon>
        <taxon>Teratosphaeriaceae</taxon>
        <taxon>Elasticomyces</taxon>
    </lineage>
</organism>
<dbReference type="InterPro" id="IPR051647">
    <property type="entry name" value="Mediator_comp_sub12"/>
</dbReference>
<feature type="region of interest" description="Disordered" evidence="1">
    <location>
        <begin position="576"/>
        <end position="600"/>
    </location>
</feature>
<name>A0AAN7VS14_9PEZI</name>
<evidence type="ECO:0000313" key="3">
    <source>
        <dbReference type="Proteomes" id="UP001310594"/>
    </source>
</evidence>
<dbReference type="Proteomes" id="UP001310594">
    <property type="component" value="Unassembled WGS sequence"/>
</dbReference>
<feature type="region of interest" description="Disordered" evidence="1">
    <location>
        <begin position="445"/>
        <end position="480"/>
    </location>
</feature>
<feature type="region of interest" description="Disordered" evidence="1">
    <location>
        <begin position="29"/>
        <end position="137"/>
    </location>
</feature>
<feature type="region of interest" description="Disordered" evidence="1">
    <location>
        <begin position="151"/>
        <end position="251"/>
    </location>
</feature>
<evidence type="ECO:0000256" key="1">
    <source>
        <dbReference type="SAM" id="MobiDB-lite"/>
    </source>
</evidence>
<dbReference type="PANTHER" id="PTHR46007:SF8">
    <property type="entry name" value="C2H2-TYPE DOMAIN-CONTAINING PROTEIN"/>
    <property type="match status" value="1"/>
</dbReference>
<feature type="compositionally biased region" description="Low complexity" evidence="1">
    <location>
        <begin position="580"/>
        <end position="589"/>
    </location>
</feature>
<feature type="region of interest" description="Disordered" evidence="1">
    <location>
        <begin position="612"/>
        <end position="681"/>
    </location>
</feature>
<accession>A0AAN7VS14</accession>
<evidence type="ECO:0000313" key="2">
    <source>
        <dbReference type="EMBL" id="KAK5700609.1"/>
    </source>
</evidence>
<feature type="region of interest" description="Disordered" evidence="1">
    <location>
        <begin position="856"/>
        <end position="876"/>
    </location>
</feature>
<reference evidence="2" key="1">
    <citation type="submission" date="2023-08" db="EMBL/GenBank/DDBJ databases">
        <title>Black Yeasts Isolated from many extreme environments.</title>
        <authorList>
            <person name="Coleine C."/>
            <person name="Stajich J.E."/>
            <person name="Selbmann L."/>
        </authorList>
    </citation>
    <scope>NUCLEOTIDE SEQUENCE</scope>
    <source>
        <strain evidence="2">CCFEE 5810</strain>
    </source>
</reference>
<dbReference type="GO" id="GO:0003713">
    <property type="term" value="F:transcription coactivator activity"/>
    <property type="evidence" value="ECO:0007669"/>
    <property type="project" value="TreeGrafter"/>
</dbReference>
<dbReference type="GO" id="GO:0045944">
    <property type="term" value="P:positive regulation of transcription by RNA polymerase II"/>
    <property type="evidence" value="ECO:0007669"/>
    <property type="project" value="TreeGrafter"/>
</dbReference>
<protein>
    <submittedName>
        <fullName evidence="2">Uncharacterized protein</fullName>
    </submittedName>
</protein>
<feature type="region of interest" description="Disordered" evidence="1">
    <location>
        <begin position="772"/>
        <end position="827"/>
    </location>
</feature>
<dbReference type="GO" id="GO:0016592">
    <property type="term" value="C:mediator complex"/>
    <property type="evidence" value="ECO:0007669"/>
    <property type="project" value="TreeGrafter"/>
</dbReference>
<feature type="compositionally biased region" description="Polar residues" evidence="1">
    <location>
        <begin position="616"/>
        <end position="628"/>
    </location>
</feature>
<sequence>MPKFADSVSVFHFTNRISSAKIRKYKIATERGMGEGGEGFQRAGSTEPLATPDPQGRTRSTVKSETPGETGSVPPNSASPAPANGESGSAEPPTKRPKLKLTVKPKTESQPPQTGTPGPVVQSIEPGANPNIKPKKQIIYRMRYDENMVLDDESLRIHSPTEDEFSDDDPPPPKKRQPKAQVNRDYGGEFYGNYVVDGADDGPKPARLPNGKAPPKPRKPRQPQQPQQYYALQHVPGGPPIQHGPYPYPPQDPHQIQQMQMQMQQQYQQRMQPPPQNAYVPPPPFPPPKVELIGFEFVGKIRYPVKSLTVQEMIDKLSGLSAALTNFGGVPAAPSSPLGRNGEVRKRKVDPDVDNAAHNLLGAFGGSDSEGSVKRKKAAKAKNNDEPEADPLPSLDYQLGAVGTQDGPLSYGIQFIQNALKSWALQRLQQQHTAHWQQTVYMHQQQHPQGVKRPVGRPKKYADGQEVPNTQQPTPPPKPQVVRVKAENTPEGVAVHAFQQVLESGCLRVNAELPQELTRALRILYMQIDHLINQGSKNEPHWQPMSYGAQIAANQTRVEKWKVAQAQAQVEMEKQRELSQQQINQQMGMPPGPPPTPGQLQHAQMLELERKRNAQHAGQQPYNSQQHLNPLLLGSQPPGTPTGFAPSVTPVNGGMVQNGTPARRPSTPREAGSAVGTPVGGPVPNTASPIVGNGQQQFARPQGPDPNFRFSLPSDHQAAGIWGAGVFPPNGPNGPNMPNRGPLVNASPMEGQIQRPVSQPKAASAVAMPSIEATGGQGSTGTRPVSSGGDRDVEMTGTKEASGSVRDQVAVKKEATETPKPVQTNGFSAINADGAVQPASPAAVANGTAVDKGDGVMQDAGMATQPKPSDVIMLGQ</sequence>
<comment type="caution">
    <text evidence="2">The sequence shown here is derived from an EMBL/GenBank/DDBJ whole genome shotgun (WGS) entry which is preliminary data.</text>
</comment>
<dbReference type="AlphaFoldDB" id="A0AAN7VS14"/>